<protein>
    <recommendedName>
        <fullName evidence="3">beta-glucosidase</fullName>
        <ecNumber evidence="3">3.2.1.21</ecNumber>
    </recommendedName>
</protein>
<dbReference type="Gene3D" id="3.40.50.1700">
    <property type="entry name" value="Glycoside hydrolase family 3 C-terminal domain"/>
    <property type="match status" value="1"/>
</dbReference>
<evidence type="ECO:0000256" key="4">
    <source>
        <dbReference type="ARBA" id="ARBA00022729"/>
    </source>
</evidence>
<dbReference type="EMBL" id="QYUO01000002">
    <property type="protein sequence ID" value="RJF96323.1"/>
    <property type="molecule type" value="Genomic_DNA"/>
</dbReference>
<dbReference type="Proteomes" id="UP000265955">
    <property type="component" value="Unassembled WGS sequence"/>
</dbReference>
<dbReference type="Gene3D" id="3.20.20.300">
    <property type="entry name" value="Glycoside hydrolase, family 3, N-terminal domain"/>
    <property type="match status" value="1"/>
</dbReference>
<sequence length="728" mass="77960">MGTVLGGAILSLTACGGGSSDSQSASQAAVQPKLEVRSKVVLSVDNLQFKDLNSNQRLDPYEDWRRPVDERVNDLVGQMTLEEKAGLMLIDTLNADCKGAVPQTGVDFVNTQRMARFIFRNVVTGSPACTTAPAGRGGQPVTPEEAANFMNSVQALREATRLGIPALFKSNARNHYEKDARVGINEAAGAFTEFPKEGGIAAAALGTGDMSLIKEFSQVMGEEWKSIGLRGMYGYMADLATEPRWYRVHETFTEDADLAANIMKTLVENLQGGPLNKDSAVALTMKHFPGGGPQEQGFDPHYAFGKDQVYPGNNFGYHLKPFMAAINAGVSSVMPYYGVPIKVTYEGVTYDQIGMAFSKQIVTDLLRGKLGFNGYVNSDTGIINDRAWGLESKTVPERVAAAINGGTDTLSGFNVNKTITDLVQAKLVTEERVNEAAKRLLKAQFQMGLFENPYVDAKLANGTVGKQTNREKGLDIQRKSIVLLKNQEQTIATKTLPLRAGAKVYTLGIAKSDADKYGYVVTDGEARPNGVRPSAAGHDYAVIRVEVSNPTAVTGTYTSNGATTGANPAFIDPETGKTYGAQDRCVTNPGQACTDNGLTFGGSFPWEGNNLSFTKMAESQSWRISPSLAEIKAVMGEVGASKTVLSIYFRQPYVLDDASGLKNAGAIVAGFGVSNTALLDVLSGKSKPQGKLPFALANNLQAVIDNQPDVPGYPAKDTLYPFGFGLGY</sequence>
<evidence type="ECO:0000256" key="1">
    <source>
        <dbReference type="ARBA" id="ARBA00000448"/>
    </source>
</evidence>
<evidence type="ECO:0000256" key="6">
    <source>
        <dbReference type="ARBA" id="ARBA00023295"/>
    </source>
</evidence>
<dbReference type="InterPro" id="IPR036881">
    <property type="entry name" value="Glyco_hydro_3_C_sf"/>
</dbReference>
<dbReference type="PANTHER" id="PTHR30620">
    <property type="entry name" value="PERIPLASMIC BETA-GLUCOSIDASE-RELATED"/>
    <property type="match status" value="1"/>
</dbReference>
<dbReference type="OrthoDB" id="8864425at2"/>
<dbReference type="GO" id="GO:0008422">
    <property type="term" value="F:beta-glucosidase activity"/>
    <property type="evidence" value="ECO:0007669"/>
    <property type="project" value="UniProtKB-EC"/>
</dbReference>
<reference evidence="10" key="1">
    <citation type="submission" date="2018-09" db="EMBL/GenBank/DDBJ databases">
        <authorList>
            <person name="Zhu H."/>
        </authorList>
    </citation>
    <scope>NUCLEOTIDE SEQUENCE [LARGE SCALE GENOMIC DNA]</scope>
    <source>
        <strain evidence="10">K1R23-30</strain>
    </source>
</reference>
<keyword evidence="5 9" id="KW-0378">Hydrolase</keyword>
<dbReference type="RefSeq" id="WP_119771468.1">
    <property type="nucleotide sequence ID" value="NZ_QYUO01000002.1"/>
</dbReference>
<dbReference type="InterPro" id="IPR017853">
    <property type="entry name" value="GH"/>
</dbReference>
<keyword evidence="6" id="KW-0326">Glycosidase</keyword>
<comment type="similarity">
    <text evidence="2">Belongs to the glycosyl hydrolase 3 family.</text>
</comment>
<evidence type="ECO:0000256" key="3">
    <source>
        <dbReference type="ARBA" id="ARBA00012744"/>
    </source>
</evidence>
<dbReference type="InterPro" id="IPR002772">
    <property type="entry name" value="Glyco_hydro_3_C"/>
</dbReference>
<evidence type="ECO:0000256" key="2">
    <source>
        <dbReference type="ARBA" id="ARBA00005336"/>
    </source>
</evidence>
<evidence type="ECO:0000259" key="7">
    <source>
        <dbReference type="Pfam" id="PF00933"/>
    </source>
</evidence>
<dbReference type="EC" id="3.2.1.21" evidence="3"/>
<feature type="domain" description="Glycoside hydrolase family 3 N-terminal" evidence="7">
    <location>
        <begin position="143"/>
        <end position="442"/>
    </location>
</feature>
<comment type="caution">
    <text evidence="9">The sequence shown here is derived from an EMBL/GenBank/DDBJ whole genome shotgun (WGS) entry which is preliminary data.</text>
</comment>
<comment type="catalytic activity">
    <reaction evidence="1">
        <text>Hydrolysis of terminal, non-reducing beta-D-glucosyl residues with release of beta-D-glucose.</text>
        <dbReference type="EC" id="3.2.1.21"/>
    </reaction>
</comment>
<feature type="domain" description="Glycoside hydrolase family 3 C-terminal" evidence="8">
    <location>
        <begin position="481"/>
        <end position="728"/>
    </location>
</feature>
<dbReference type="Pfam" id="PF01915">
    <property type="entry name" value="Glyco_hydro_3_C"/>
    <property type="match status" value="1"/>
</dbReference>
<accession>A0A3A3FLG9</accession>
<dbReference type="GO" id="GO:0009251">
    <property type="term" value="P:glucan catabolic process"/>
    <property type="evidence" value="ECO:0007669"/>
    <property type="project" value="TreeGrafter"/>
</dbReference>
<keyword evidence="4" id="KW-0732">Signal</keyword>
<dbReference type="PRINTS" id="PR00133">
    <property type="entry name" value="GLHYDRLASE3"/>
</dbReference>
<evidence type="ECO:0000259" key="8">
    <source>
        <dbReference type="Pfam" id="PF01915"/>
    </source>
</evidence>
<dbReference type="InterPro" id="IPR051915">
    <property type="entry name" value="Cellulose_Degrad_GH3"/>
</dbReference>
<name>A0A3A3FLG9_9BURK</name>
<dbReference type="InterPro" id="IPR001764">
    <property type="entry name" value="Glyco_hydro_3_N"/>
</dbReference>
<gene>
    <name evidence="9" type="ORF">D3871_20500</name>
</gene>
<dbReference type="SUPFAM" id="SSF52279">
    <property type="entry name" value="Beta-D-glucan exohydrolase, C-terminal domain"/>
    <property type="match status" value="1"/>
</dbReference>
<dbReference type="SUPFAM" id="SSF51445">
    <property type="entry name" value="(Trans)glycosidases"/>
    <property type="match status" value="1"/>
</dbReference>
<dbReference type="InterPro" id="IPR036962">
    <property type="entry name" value="Glyco_hydro_3_N_sf"/>
</dbReference>
<evidence type="ECO:0000256" key="5">
    <source>
        <dbReference type="ARBA" id="ARBA00022801"/>
    </source>
</evidence>
<keyword evidence="10" id="KW-1185">Reference proteome</keyword>
<dbReference type="PANTHER" id="PTHR30620:SF16">
    <property type="entry name" value="LYSOSOMAL BETA GLUCOSIDASE"/>
    <property type="match status" value="1"/>
</dbReference>
<dbReference type="AlphaFoldDB" id="A0A3A3FLG9"/>
<proteinExistence type="inferred from homology"/>
<evidence type="ECO:0000313" key="10">
    <source>
        <dbReference type="Proteomes" id="UP000265955"/>
    </source>
</evidence>
<organism evidence="9 10">
    <name type="scientific">Noviherbaspirillum saxi</name>
    <dbReference type="NCBI Taxonomy" id="2320863"/>
    <lineage>
        <taxon>Bacteria</taxon>
        <taxon>Pseudomonadati</taxon>
        <taxon>Pseudomonadota</taxon>
        <taxon>Betaproteobacteria</taxon>
        <taxon>Burkholderiales</taxon>
        <taxon>Oxalobacteraceae</taxon>
        <taxon>Noviherbaspirillum</taxon>
    </lineage>
</organism>
<dbReference type="Pfam" id="PF00933">
    <property type="entry name" value="Glyco_hydro_3"/>
    <property type="match status" value="1"/>
</dbReference>
<evidence type="ECO:0000313" key="9">
    <source>
        <dbReference type="EMBL" id="RJF96323.1"/>
    </source>
</evidence>